<evidence type="ECO:0000256" key="1">
    <source>
        <dbReference type="ARBA" id="ARBA00022737"/>
    </source>
</evidence>
<dbReference type="SMART" id="SM00248">
    <property type="entry name" value="ANK"/>
    <property type="match status" value="10"/>
</dbReference>
<feature type="repeat" description="ANK" evidence="3">
    <location>
        <begin position="447"/>
        <end position="479"/>
    </location>
</feature>
<dbReference type="WBParaSite" id="TREG1_82760.1">
    <property type="protein sequence ID" value="TREG1_82760.1"/>
    <property type="gene ID" value="TREG1_82760"/>
</dbReference>
<feature type="repeat" description="ANK" evidence="3">
    <location>
        <begin position="200"/>
        <end position="232"/>
    </location>
</feature>
<accession>A0AA85KEI5</accession>
<feature type="repeat" description="ANK" evidence="3">
    <location>
        <begin position="167"/>
        <end position="199"/>
    </location>
</feature>
<dbReference type="SUPFAM" id="SSF48403">
    <property type="entry name" value="Ankyrin repeat"/>
    <property type="match status" value="2"/>
</dbReference>
<protein>
    <recommendedName>
        <fullName evidence="6">ANK_REP_REGION domain-containing protein</fullName>
    </recommendedName>
</protein>
<feature type="repeat" description="ANK" evidence="3">
    <location>
        <begin position="233"/>
        <end position="265"/>
    </location>
</feature>
<dbReference type="Gene3D" id="1.25.40.20">
    <property type="entry name" value="Ankyrin repeat-containing domain"/>
    <property type="match status" value="3"/>
</dbReference>
<keyword evidence="1" id="KW-0677">Repeat</keyword>
<dbReference type="Pfam" id="PF13637">
    <property type="entry name" value="Ank_4"/>
    <property type="match status" value="1"/>
</dbReference>
<keyword evidence="4" id="KW-1185">Reference proteome</keyword>
<dbReference type="PANTHER" id="PTHR24198:SF194">
    <property type="entry name" value="INVERSIN-A"/>
    <property type="match status" value="1"/>
</dbReference>
<evidence type="ECO:0000313" key="5">
    <source>
        <dbReference type="WBParaSite" id="TREG1_82760.1"/>
    </source>
</evidence>
<sequence>MTRFPFQKVWLENNEMKINNYCHNYPKVIPEELKVHTFKDQLYNFLCRIKSSVSLKQTPVELRKITVRNSKDELNDVLHMNSSHAQLRTYEELKILKLLEDVKSFRLPNSVTQYEDVVSTLQNSSASSITFEKIINALLHYAIQYNHIDFVEWLLICGADPNNINELGDQPIHSAVLGKHLQILRLLIDFGAKVDMKNQQGAQPIHLAGEGNFLEGLELLLELTQDVNILDDVGATPIHYCCFKDSAECLLLLIEHGGNIYQPNVFGTYPIHEAISQLSLRCVKILLEYNKHDLQMSTETKQTDNTDLSVTGISVNNKSTSIFNRKFSLISNNFSINRHVSPSTPSRFSMEQRCSNHGSDQPIKPLQLIHLPDCQGFAPIHMAANSGSIELMKICLQEKANILTKVYNGQTVLHYCALRGDLECIKFIIESIQPEEIKILIECANENGETCLHLAAMQNYVNMVEYLISLGAVINKPDINGNTPIMSAAIKGSVPVCNYLLKKELKELPELLNDVDNFGFTPLHYAVELNLIKTSQFCLQFGANVTITSKDKSSPLHIAAKYGRCIYHRQY</sequence>
<evidence type="ECO:0000313" key="4">
    <source>
        <dbReference type="Proteomes" id="UP000050795"/>
    </source>
</evidence>
<dbReference type="Proteomes" id="UP000050795">
    <property type="component" value="Unassembled WGS sequence"/>
</dbReference>
<reference evidence="4" key="1">
    <citation type="submission" date="2022-06" db="EMBL/GenBank/DDBJ databases">
        <authorList>
            <person name="Berger JAMES D."/>
            <person name="Berger JAMES D."/>
        </authorList>
    </citation>
    <scope>NUCLEOTIDE SEQUENCE [LARGE SCALE GENOMIC DNA]</scope>
</reference>
<keyword evidence="2 3" id="KW-0040">ANK repeat</keyword>
<dbReference type="AlphaFoldDB" id="A0AA85KEI5"/>
<dbReference type="InterPro" id="IPR002110">
    <property type="entry name" value="Ankyrin_rpt"/>
</dbReference>
<name>A0AA85KEI5_TRIRE</name>
<evidence type="ECO:0000256" key="2">
    <source>
        <dbReference type="ARBA" id="ARBA00023043"/>
    </source>
</evidence>
<proteinExistence type="predicted"/>
<feature type="repeat" description="ANK" evidence="3">
    <location>
        <begin position="518"/>
        <end position="550"/>
    </location>
</feature>
<feature type="repeat" description="ANK" evidence="3">
    <location>
        <begin position="375"/>
        <end position="402"/>
    </location>
</feature>
<dbReference type="PROSITE" id="PS50297">
    <property type="entry name" value="ANK_REP_REGION"/>
    <property type="match status" value="4"/>
</dbReference>
<reference evidence="5" key="2">
    <citation type="submission" date="2023-11" db="UniProtKB">
        <authorList>
            <consortium name="WormBaseParasite"/>
        </authorList>
    </citation>
    <scope>IDENTIFICATION</scope>
</reference>
<feature type="repeat" description="ANK" evidence="3">
    <location>
        <begin position="139"/>
        <end position="166"/>
    </location>
</feature>
<dbReference type="PROSITE" id="PS50088">
    <property type="entry name" value="ANK_REPEAT"/>
    <property type="match status" value="7"/>
</dbReference>
<dbReference type="Pfam" id="PF12796">
    <property type="entry name" value="Ank_2"/>
    <property type="match status" value="2"/>
</dbReference>
<organism evidence="4 5">
    <name type="scientific">Trichobilharzia regenti</name>
    <name type="common">Nasal bird schistosome</name>
    <dbReference type="NCBI Taxonomy" id="157069"/>
    <lineage>
        <taxon>Eukaryota</taxon>
        <taxon>Metazoa</taxon>
        <taxon>Spiralia</taxon>
        <taxon>Lophotrochozoa</taxon>
        <taxon>Platyhelminthes</taxon>
        <taxon>Trematoda</taxon>
        <taxon>Digenea</taxon>
        <taxon>Strigeidida</taxon>
        <taxon>Schistosomatoidea</taxon>
        <taxon>Schistosomatidae</taxon>
        <taxon>Trichobilharzia</taxon>
    </lineage>
</organism>
<evidence type="ECO:0000256" key="3">
    <source>
        <dbReference type="PROSITE-ProRule" id="PRU00023"/>
    </source>
</evidence>
<dbReference type="InterPro" id="IPR036770">
    <property type="entry name" value="Ankyrin_rpt-contain_sf"/>
</dbReference>
<dbReference type="Pfam" id="PF00023">
    <property type="entry name" value="Ank"/>
    <property type="match status" value="2"/>
</dbReference>
<dbReference type="PANTHER" id="PTHR24198">
    <property type="entry name" value="ANKYRIN REPEAT AND PROTEIN KINASE DOMAIN-CONTAINING PROTEIN"/>
    <property type="match status" value="1"/>
</dbReference>
<evidence type="ECO:0008006" key="6">
    <source>
        <dbReference type="Google" id="ProtNLM"/>
    </source>
</evidence>